<dbReference type="GO" id="GO:0003723">
    <property type="term" value="F:RNA binding"/>
    <property type="evidence" value="ECO:0007669"/>
    <property type="project" value="InterPro"/>
</dbReference>
<dbReference type="GeneID" id="68900528"/>
<dbReference type="CDD" id="cd03487">
    <property type="entry name" value="RT_Bac_retron_II"/>
    <property type="match status" value="1"/>
</dbReference>
<protein>
    <submittedName>
        <fullName evidence="8">Reverse transcriptase family protein</fullName>
    </submittedName>
</protein>
<reference evidence="8" key="2">
    <citation type="submission" date="2021-11" db="EMBL/GenBank/DDBJ databases">
        <title>Genome sequence of Xylella taiwanensis PLS432.</title>
        <authorList>
            <person name="Weng L.-W."/>
            <person name="Su C.-C."/>
            <person name="Tsai C.-W."/>
            <person name="Kuo C.-H."/>
        </authorList>
    </citation>
    <scope>NUCLEOTIDE SEQUENCE</scope>
    <source>
        <strain evidence="8">PLS432</strain>
    </source>
</reference>
<evidence type="ECO:0000256" key="1">
    <source>
        <dbReference type="ARBA" id="ARBA00022679"/>
    </source>
</evidence>
<feature type="domain" description="Reverse transcriptase" evidence="6">
    <location>
        <begin position="66"/>
        <end position="242"/>
    </location>
</feature>
<proteinExistence type="predicted"/>
<keyword evidence="1" id="KW-0808">Transferase</keyword>
<dbReference type="GO" id="GO:0046872">
    <property type="term" value="F:metal ion binding"/>
    <property type="evidence" value="ECO:0007669"/>
    <property type="project" value="UniProtKB-KW"/>
</dbReference>
<dbReference type="EMBL" id="JDSQ01000033">
    <property type="protein sequence ID" value="EWS77094.1"/>
    <property type="molecule type" value="Genomic_DNA"/>
</dbReference>
<keyword evidence="4" id="KW-0460">Magnesium</keyword>
<comment type="caution">
    <text evidence="7">The sequence shown here is derived from an EMBL/GenBank/DDBJ whole genome shotgun (WGS) entry which is preliminary data.</text>
</comment>
<dbReference type="GO" id="GO:0003964">
    <property type="term" value="F:RNA-directed DNA polymerase activity"/>
    <property type="evidence" value="ECO:0007669"/>
    <property type="project" value="UniProtKB-KW"/>
</dbReference>
<keyword evidence="2" id="KW-0548">Nucleotidyltransferase</keyword>
<gene>
    <name evidence="7" type="ORF">AF72_12670</name>
    <name evidence="8" type="ORF">LPH55_09250</name>
</gene>
<dbReference type="KEGG" id="xtw:AB672_04415"/>
<dbReference type="InterPro" id="IPR000123">
    <property type="entry name" value="Reverse_transcriptase_msDNA"/>
</dbReference>
<evidence type="ECO:0000256" key="5">
    <source>
        <dbReference type="ARBA" id="ARBA00022918"/>
    </source>
</evidence>
<evidence type="ECO:0000259" key="6">
    <source>
        <dbReference type="Pfam" id="PF00078"/>
    </source>
</evidence>
<dbReference type="Proteomes" id="UP001430701">
    <property type="component" value="Unassembled WGS sequence"/>
</dbReference>
<dbReference type="AlphaFoldDB" id="Z9JG01"/>
<organism evidence="7 9">
    <name type="scientific">Xylella taiwanensis</name>
    <dbReference type="NCBI Taxonomy" id="1444770"/>
    <lineage>
        <taxon>Bacteria</taxon>
        <taxon>Pseudomonadati</taxon>
        <taxon>Pseudomonadota</taxon>
        <taxon>Gammaproteobacteria</taxon>
        <taxon>Lysobacterales</taxon>
        <taxon>Lysobacteraceae</taxon>
        <taxon>Xylella</taxon>
    </lineage>
</organism>
<dbReference type="OrthoDB" id="7055795at2"/>
<evidence type="ECO:0000313" key="8">
    <source>
        <dbReference type="EMBL" id="MCD8473634.1"/>
    </source>
</evidence>
<dbReference type="InterPro" id="IPR000477">
    <property type="entry name" value="RT_dom"/>
</dbReference>
<name>Z9JG01_9GAMM</name>
<sequence length="318" mass="36188">MNQQTTKPVSTKRRTERYRIASSHLYGIRRHTKLAEILWWAGTAGQLQTFTRQPDNYTRYIDTSKPGKDRLIEAPARRLKGFQRRLLDLLIRIELPDYLHSARPGYSYLSNSAAHCKADGSTVTMDIDSFYQSVTLHRVAQFFEQKLNCAPDVSETLAHLLCCDGHLATGSPASPLLSFWAYHNLFDSINDRVRSRGGVFTLYIDDMAITGNGFGHTDARWVGRLIRRSGLRLKDSKTRVFRADAAKLITGRACRNGVSRAPNKQHRKMREAQAQLEQNPHDLTLRASVAGLKRHLALLDDVKRDQHRADASRISKRH</sequence>
<dbReference type="eggNOG" id="COG3344">
    <property type="taxonomic scope" value="Bacteria"/>
</dbReference>
<keyword evidence="10" id="KW-1185">Reference proteome</keyword>
<dbReference type="PRINTS" id="PR00866">
    <property type="entry name" value="RNADNAPOLMS"/>
</dbReference>
<accession>Z9JG01</accession>
<evidence type="ECO:0000313" key="10">
    <source>
        <dbReference type="Proteomes" id="UP001430701"/>
    </source>
</evidence>
<dbReference type="EMBL" id="JAJPPU010000002">
    <property type="protein sequence ID" value="MCD8473634.1"/>
    <property type="molecule type" value="Genomic_DNA"/>
</dbReference>
<keyword evidence="3" id="KW-0479">Metal-binding</keyword>
<evidence type="ECO:0000256" key="3">
    <source>
        <dbReference type="ARBA" id="ARBA00022723"/>
    </source>
</evidence>
<evidence type="ECO:0000313" key="9">
    <source>
        <dbReference type="Proteomes" id="UP000020406"/>
    </source>
</evidence>
<dbReference type="PATRIC" id="fig|1444770.3.peg.3002"/>
<dbReference type="Pfam" id="PF00078">
    <property type="entry name" value="RVT_1"/>
    <property type="match status" value="1"/>
</dbReference>
<keyword evidence="5 8" id="KW-0695">RNA-directed DNA polymerase</keyword>
<dbReference type="Proteomes" id="UP000020406">
    <property type="component" value="Unassembled WGS sequence"/>
</dbReference>
<dbReference type="STRING" id="1444770.AF72_12670"/>
<dbReference type="RefSeq" id="WP_038272860.1">
    <property type="nucleotide sequence ID" value="NZ_CP053627.1"/>
</dbReference>
<evidence type="ECO:0000256" key="2">
    <source>
        <dbReference type="ARBA" id="ARBA00022695"/>
    </source>
</evidence>
<evidence type="ECO:0000256" key="4">
    <source>
        <dbReference type="ARBA" id="ARBA00022842"/>
    </source>
</evidence>
<reference evidence="7 9" key="1">
    <citation type="journal article" date="2014" name="Genome Announc.">
        <title>Draft Genome Sequence of Xylella fastidiosa Pear Leaf Scorch Strain in Taiwan.</title>
        <authorList>
            <person name="Su C.C."/>
            <person name="Deng W.L."/>
            <person name="Jan F.J."/>
            <person name="Chang C.J."/>
            <person name="Huang H."/>
            <person name="Chen J."/>
        </authorList>
    </citation>
    <scope>NUCLEOTIDE SEQUENCE [LARGE SCALE GENOMIC DNA]</scope>
    <source>
        <strain evidence="7 9">PLS229</strain>
    </source>
</reference>
<evidence type="ECO:0000313" key="7">
    <source>
        <dbReference type="EMBL" id="EWS77094.1"/>
    </source>
</evidence>